<name>A0A1S1N0G9_9GAMM</name>
<dbReference type="SMART" id="SM00342">
    <property type="entry name" value="HTH_ARAC"/>
    <property type="match status" value="1"/>
</dbReference>
<comment type="caution">
    <text evidence="6">The sequence shown here is derived from an EMBL/GenBank/DDBJ whole genome shotgun (WGS) entry which is preliminary data.</text>
</comment>
<evidence type="ECO:0000256" key="4">
    <source>
        <dbReference type="SAM" id="Coils"/>
    </source>
</evidence>
<dbReference type="GO" id="GO:0005829">
    <property type="term" value="C:cytosol"/>
    <property type="evidence" value="ECO:0007669"/>
    <property type="project" value="TreeGrafter"/>
</dbReference>
<evidence type="ECO:0000256" key="3">
    <source>
        <dbReference type="ARBA" id="ARBA00023163"/>
    </source>
</evidence>
<evidence type="ECO:0000259" key="5">
    <source>
        <dbReference type="PROSITE" id="PS01124"/>
    </source>
</evidence>
<dbReference type="Gene3D" id="1.10.10.60">
    <property type="entry name" value="Homeodomain-like"/>
    <property type="match status" value="1"/>
</dbReference>
<dbReference type="PROSITE" id="PS01124">
    <property type="entry name" value="HTH_ARAC_FAMILY_2"/>
    <property type="match status" value="1"/>
</dbReference>
<keyword evidence="1" id="KW-0805">Transcription regulation</keyword>
<dbReference type="GO" id="GO:0003700">
    <property type="term" value="F:DNA-binding transcription factor activity"/>
    <property type="evidence" value="ECO:0007669"/>
    <property type="project" value="InterPro"/>
</dbReference>
<dbReference type="AlphaFoldDB" id="A0A1S1N0G9"/>
<organism evidence="6 7">
    <name type="scientific">Pseudoalteromonas amylolytica</name>
    <dbReference type="NCBI Taxonomy" id="1859457"/>
    <lineage>
        <taxon>Bacteria</taxon>
        <taxon>Pseudomonadati</taxon>
        <taxon>Pseudomonadota</taxon>
        <taxon>Gammaproteobacteria</taxon>
        <taxon>Alteromonadales</taxon>
        <taxon>Pseudoalteromonadaceae</taxon>
        <taxon>Pseudoalteromonas</taxon>
    </lineage>
</organism>
<gene>
    <name evidence="6" type="ORF">BET10_12010</name>
</gene>
<evidence type="ECO:0000313" key="7">
    <source>
        <dbReference type="Proteomes" id="UP000179786"/>
    </source>
</evidence>
<evidence type="ECO:0000313" key="6">
    <source>
        <dbReference type="EMBL" id="OHU91526.1"/>
    </source>
</evidence>
<dbReference type="GO" id="GO:0000976">
    <property type="term" value="F:transcription cis-regulatory region binding"/>
    <property type="evidence" value="ECO:0007669"/>
    <property type="project" value="TreeGrafter"/>
</dbReference>
<protein>
    <recommendedName>
        <fullName evidence="5">HTH araC/xylS-type domain-containing protein</fullName>
    </recommendedName>
</protein>
<dbReference type="PANTHER" id="PTHR47894:SF1">
    <property type="entry name" value="HTH-TYPE TRANSCRIPTIONAL REGULATOR VQSM"/>
    <property type="match status" value="1"/>
</dbReference>
<feature type="coiled-coil region" evidence="4">
    <location>
        <begin position="271"/>
        <end position="298"/>
    </location>
</feature>
<dbReference type="OrthoDB" id="5582699at2"/>
<sequence length="344" mass="39751">MNRYFEAHERVFKAHTLILPLVEMAMQRGVSADLLLKGSKLFFEDFKTHSQLISCAQLDVVFSNASKLLAKDGVSFLLGERLSHTASGNGLQALLHAKSLHHMYRISQLRQFELFPYMYTKNFRTQTHTHFILNFAVHKPSTQVTTFFYELVASLIERVLKQRLGMLATQRLDAFDYCIQFPFPEPSYIEQFHSNLCGSYSFSHQSFVIAISNKLLNQPLADAMPTLAKYYLCQNDHIAHRVGFLQFVTTLISKFPRATSDQLAHKMGYSCATFKRKLKQHQTSFKELKDELQKQQSLFNITELGYSNEQAAAALSFSDTTNFRRAFKRWTGKTPSEYRHIWSR</sequence>
<dbReference type="InterPro" id="IPR009057">
    <property type="entry name" value="Homeodomain-like_sf"/>
</dbReference>
<dbReference type="RefSeq" id="WP_070985441.1">
    <property type="nucleotide sequence ID" value="NZ_MKJU01000025.1"/>
</dbReference>
<keyword evidence="3" id="KW-0804">Transcription</keyword>
<feature type="domain" description="HTH araC/xylS-type" evidence="5">
    <location>
        <begin position="242"/>
        <end position="341"/>
    </location>
</feature>
<reference evidence="6 7" key="1">
    <citation type="submission" date="2016-09" db="EMBL/GenBank/DDBJ databases">
        <title>Pseudoalteromonas amylolytica sp. nov., isolated from the surface seawater.</title>
        <authorList>
            <person name="Wu Y.-H."/>
            <person name="Cheng H."/>
            <person name="Jin X.-B."/>
            <person name="Wang C.-S."/>
            <person name="Xu X.-W."/>
        </authorList>
    </citation>
    <scope>NUCLEOTIDE SEQUENCE [LARGE SCALE GENOMIC DNA]</scope>
    <source>
        <strain evidence="6 7">JW1</strain>
    </source>
</reference>
<dbReference type="SUPFAM" id="SSF46689">
    <property type="entry name" value="Homeodomain-like"/>
    <property type="match status" value="1"/>
</dbReference>
<keyword evidence="4" id="KW-0175">Coiled coil</keyword>
<dbReference type="STRING" id="1859457.BET10_12010"/>
<dbReference type="InterPro" id="IPR018060">
    <property type="entry name" value="HTH_AraC"/>
</dbReference>
<dbReference type="EMBL" id="MKJU01000025">
    <property type="protein sequence ID" value="OHU91526.1"/>
    <property type="molecule type" value="Genomic_DNA"/>
</dbReference>
<evidence type="ECO:0000256" key="1">
    <source>
        <dbReference type="ARBA" id="ARBA00023015"/>
    </source>
</evidence>
<accession>A0A1S1N0G9</accession>
<dbReference type="Pfam" id="PF12833">
    <property type="entry name" value="HTH_18"/>
    <property type="match status" value="1"/>
</dbReference>
<evidence type="ECO:0000256" key="2">
    <source>
        <dbReference type="ARBA" id="ARBA00023125"/>
    </source>
</evidence>
<keyword evidence="7" id="KW-1185">Reference proteome</keyword>
<proteinExistence type="predicted"/>
<dbReference type="PANTHER" id="PTHR47894">
    <property type="entry name" value="HTH-TYPE TRANSCRIPTIONAL REGULATOR GADX"/>
    <property type="match status" value="1"/>
</dbReference>
<dbReference type="Proteomes" id="UP000179786">
    <property type="component" value="Unassembled WGS sequence"/>
</dbReference>
<keyword evidence="2" id="KW-0238">DNA-binding</keyword>